<dbReference type="Gene3D" id="1.10.10.60">
    <property type="entry name" value="Homeodomain-like"/>
    <property type="match status" value="1"/>
</dbReference>
<dbReference type="GO" id="GO:0003677">
    <property type="term" value="F:DNA binding"/>
    <property type="evidence" value="ECO:0007669"/>
    <property type="project" value="UniProtKB-UniRule"/>
</dbReference>
<organism evidence="6 7">
    <name type="scientific">Aliikangiella coralliicola</name>
    <dbReference type="NCBI Taxonomy" id="2592383"/>
    <lineage>
        <taxon>Bacteria</taxon>
        <taxon>Pseudomonadati</taxon>
        <taxon>Pseudomonadota</taxon>
        <taxon>Gammaproteobacteria</taxon>
        <taxon>Oceanospirillales</taxon>
        <taxon>Pleioneaceae</taxon>
        <taxon>Aliikangiella</taxon>
    </lineage>
</organism>
<proteinExistence type="predicted"/>
<dbReference type="SUPFAM" id="SSF46689">
    <property type="entry name" value="Homeodomain-like"/>
    <property type="match status" value="1"/>
</dbReference>
<dbReference type="PROSITE" id="PS50977">
    <property type="entry name" value="HTH_TETR_2"/>
    <property type="match status" value="1"/>
</dbReference>
<dbReference type="Pfam" id="PF00440">
    <property type="entry name" value="TetR_N"/>
    <property type="match status" value="1"/>
</dbReference>
<dbReference type="Gene3D" id="1.10.357.10">
    <property type="entry name" value="Tetracycline Repressor, domain 2"/>
    <property type="match status" value="1"/>
</dbReference>
<keyword evidence="2 4" id="KW-0238">DNA-binding</keyword>
<feature type="domain" description="HTH tetR-type" evidence="5">
    <location>
        <begin position="5"/>
        <end position="65"/>
    </location>
</feature>
<dbReference type="RefSeq" id="WP_142892945.1">
    <property type="nucleotide sequence ID" value="NZ_ML660162.1"/>
</dbReference>
<keyword evidence="7" id="KW-1185">Reference proteome</keyword>
<evidence type="ECO:0000256" key="1">
    <source>
        <dbReference type="ARBA" id="ARBA00023015"/>
    </source>
</evidence>
<dbReference type="AlphaFoldDB" id="A0A545UG34"/>
<reference evidence="6 7" key="1">
    <citation type="submission" date="2019-07" db="EMBL/GenBank/DDBJ databases">
        <title>Draft genome for Aliikangiella sp. M105.</title>
        <authorList>
            <person name="Wang G."/>
        </authorList>
    </citation>
    <scope>NUCLEOTIDE SEQUENCE [LARGE SCALE GENOMIC DNA]</scope>
    <source>
        <strain evidence="6 7">M105</strain>
    </source>
</reference>
<dbReference type="InterPro" id="IPR001647">
    <property type="entry name" value="HTH_TetR"/>
</dbReference>
<keyword evidence="3" id="KW-0804">Transcription</keyword>
<dbReference type="PANTHER" id="PTHR47506:SF6">
    <property type="entry name" value="HTH-TYPE TRANSCRIPTIONAL REPRESSOR NEMR"/>
    <property type="match status" value="1"/>
</dbReference>
<evidence type="ECO:0000256" key="3">
    <source>
        <dbReference type="ARBA" id="ARBA00023163"/>
    </source>
</evidence>
<accession>A0A545UG34</accession>
<gene>
    <name evidence="6" type="ORF">FLL46_07900</name>
</gene>
<dbReference type="SUPFAM" id="SSF48498">
    <property type="entry name" value="Tetracyclin repressor-like, C-terminal domain"/>
    <property type="match status" value="1"/>
</dbReference>
<dbReference type="OrthoDB" id="116240at2"/>
<dbReference type="InterPro" id="IPR009057">
    <property type="entry name" value="Homeodomain-like_sf"/>
</dbReference>
<dbReference type="EMBL" id="VIKS01000004">
    <property type="protein sequence ID" value="TQV88437.1"/>
    <property type="molecule type" value="Genomic_DNA"/>
</dbReference>
<name>A0A545UG34_9GAMM</name>
<dbReference type="Pfam" id="PF16925">
    <property type="entry name" value="TetR_C_13"/>
    <property type="match status" value="1"/>
</dbReference>
<protein>
    <submittedName>
        <fullName evidence="6">TetR/AcrR family transcriptional regulator</fullName>
    </submittedName>
</protein>
<comment type="caution">
    <text evidence="6">The sequence shown here is derived from an EMBL/GenBank/DDBJ whole genome shotgun (WGS) entry which is preliminary data.</text>
</comment>
<dbReference type="PANTHER" id="PTHR47506">
    <property type="entry name" value="TRANSCRIPTIONAL REGULATORY PROTEIN"/>
    <property type="match status" value="1"/>
</dbReference>
<dbReference type="Proteomes" id="UP000315439">
    <property type="component" value="Unassembled WGS sequence"/>
</dbReference>
<dbReference type="InterPro" id="IPR011075">
    <property type="entry name" value="TetR_C"/>
</dbReference>
<evidence type="ECO:0000313" key="7">
    <source>
        <dbReference type="Proteomes" id="UP000315439"/>
    </source>
</evidence>
<keyword evidence="1" id="KW-0805">Transcription regulation</keyword>
<feature type="DNA-binding region" description="H-T-H motif" evidence="4">
    <location>
        <begin position="28"/>
        <end position="47"/>
    </location>
</feature>
<evidence type="ECO:0000313" key="6">
    <source>
        <dbReference type="EMBL" id="TQV88437.1"/>
    </source>
</evidence>
<evidence type="ECO:0000256" key="2">
    <source>
        <dbReference type="ARBA" id="ARBA00023125"/>
    </source>
</evidence>
<sequence>MNKAAQTRQIILTEALNMATHTCLSDVTIGALARSAGLSKSGLFAHFNSKENLQVAVIEYASELFAQRVIKPVDQSLGPVGQIRELANNWLNWFDGYARSCIFIVATVEFDDQPGPVRDVIFQQLNRWVNYLEKITEAAIAQGEFQPDTDGKQFVYELYSLYQGSHMFHWLKKEDEQRTRFHTAFNNLIEKHMN</sequence>
<evidence type="ECO:0000256" key="4">
    <source>
        <dbReference type="PROSITE-ProRule" id="PRU00335"/>
    </source>
</evidence>
<dbReference type="InterPro" id="IPR036271">
    <property type="entry name" value="Tet_transcr_reg_TetR-rel_C_sf"/>
</dbReference>
<evidence type="ECO:0000259" key="5">
    <source>
        <dbReference type="PROSITE" id="PS50977"/>
    </source>
</evidence>